<dbReference type="InterPro" id="IPR000119">
    <property type="entry name" value="Hist_DNA-bd"/>
</dbReference>
<organism evidence="4 5">
    <name type="scientific">Fusobacterium necrogenes</name>
    <dbReference type="NCBI Taxonomy" id="858"/>
    <lineage>
        <taxon>Bacteria</taxon>
        <taxon>Fusobacteriati</taxon>
        <taxon>Fusobacteriota</taxon>
        <taxon>Fusobacteriia</taxon>
        <taxon>Fusobacteriales</taxon>
        <taxon>Fusobacteriaceae</taxon>
        <taxon>Fusobacterium</taxon>
    </lineage>
</organism>
<evidence type="ECO:0000256" key="1">
    <source>
        <dbReference type="ARBA" id="ARBA00023067"/>
    </source>
</evidence>
<reference evidence="4 5" key="1">
    <citation type="submission" date="2018-06" db="EMBL/GenBank/DDBJ databases">
        <authorList>
            <consortium name="Pathogen Informatics"/>
            <person name="Doyle S."/>
        </authorList>
    </citation>
    <scope>NUCLEOTIDE SEQUENCE [LARGE SCALE GENOMIC DNA]</scope>
    <source>
        <strain evidence="4 5">NCTC10723</strain>
    </source>
</reference>
<comment type="similarity">
    <text evidence="3">Belongs to the bacterial histone-like protein family.</text>
</comment>
<evidence type="ECO:0000256" key="3">
    <source>
        <dbReference type="RuleBase" id="RU003939"/>
    </source>
</evidence>
<dbReference type="PANTHER" id="PTHR33175:SF3">
    <property type="entry name" value="DNA-BINDING PROTEIN HU-BETA"/>
    <property type="match status" value="1"/>
</dbReference>
<dbReference type="InterPro" id="IPR010992">
    <property type="entry name" value="IHF-like_DNA-bd_dom_sf"/>
</dbReference>
<dbReference type="EMBL" id="UGGU01000003">
    <property type="protein sequence ID" value="STO31273.1"/>
    <property type="molecule type" value="Genomic_DNA"/>
</dbReference>
<sequence>MTKKDFTRVLFEKGVFSSKAEAERKFEAILNSIEEILKTDKDLNIIGWGKFEVVEKAERVGRNPKTGEEIIIPAKKTVKFKAGKTLVEKMN</sequence>
<evidence type="ECO:0000256" key="2">
    <source>
        <dbReference type="ARBA" id="ARBA00023125"/>
    </source>
</evidence>
<dbReference type="SMART" id="SM00411">
    <property type="entry name" value="BHL"/>
    <property type="match status" value="1"/>
</dbReference>
<dbReference type="SUPFAM" id="SSF47729">
    <property type="entry name" value="IHF-like DNA-binding proteins"/>
    <property type="match status" value="1"/>
</dbReference>
<dbReference type="Gene3D" id="4.10.520.10">
    <property type="entry name" value="IHF-like DNA-binding proteins"/>
    <property type="match status" value="1"/>
</dbReference>
<dbReference type="OrthoDB" id="9799835at2"/>
<dbReference type="GO" id="GO:0030261">
    <property type="term" value="P:chromosome condensation"/>
    <property type="evidence" value="ECO:0007669"/>
    <property type="project" value="UniProtKB-KW"/>
</dbReference>
<keyword evidence="5" id="KW-1185">Reference proteome</keyword>
<dbReference type="RefSeq" id="WP_115269442.1">
    <property type="nucleotide sequence ID" value="NZ_CASFEE010000046.1"/>
</dbReference>
<dbReference type="GO" id="GO:0003677">
    <property type="term" value="F:DNA binding"/>
    <property type="evidence" value="ECO:0007669"/>
    <property type="project" value="UniProtKB-KW"/>
</dbReference>
<keyword evidence="2" id="KW-0238">DNA-binding</keyword>
<accession>A0A377GWQ4</accession>
<dbReference type="GO" id="GO:0005829">
    <property type="term" value="C:cytosol"/>
    <property type="evidence" value="ECO:0007669"/>
    <property type="project" value="TreeGrafter"/>
</dbReference>
<dbReference type="GO" id="GO:0030527">
    <property type="term" value="F:structural constituent of chromatin"/>
    <property type="evidence" value="ECO:0007669"/>
    <property type="project" value="InterPro"/>
</dbReference>
<dbReference type="PANTHER" id="PTHR33175">
    <property type="entry name" value="DNA-BINDING PROTEIN HU"/>
    <property type="match status" value="1"/>
</dbReference>
<dbReference type="Proteomes" id="UP000255328">
    <property type="component" value="Unassembled WGS sequence"/>
</dbReference>
<dbReference type="AlphaFoldDB" id="A0A377GWQ4"/>
<evidence type="ECO:0000313" key="5">
    <source>
        <dbReference type="Proteomes" id="UP000255328"/>
    </source>
</evidence>
<proteinExistence type="inferred from homology"/>
<name>A0A377GWQ4_9FUSO</name>
<keyword evidence="1" id="KW-0226">DNA condensation</keyword>
<dbReference type="Pfam" id="PF00216">
    <property type="entry name" value="Bac_DNA_binding"/>
    <property type="match status" value="1"/>
</dbReference>
<gene>
    <name evidence="4" type="primary">hupB</name>
    <name evidence="4" type="ORF">NCTC10723_00718</name>
</gene>
<dbReference type="PRINTS" id="PR01727">
    <property type="entry name" value="DNABINDINGHU"/>
</dbReference>
<dbReference type="CDD" id="cd13831">
    <property type="entry name" value="HU"/>
    <property type="match status" value="1"/>
</dbReference>
<evidence type="ECO:0000313" key="4">
    <source>
        <dbReference type="EMBL" id="STO31273.1"/>
    </source>
</evidence>
<protein>
    <submittedName>
        <fullName evidence="4">NS1</fullName>
    </submittedName>
</protein>